<dbReference type="PANTHER" id="PTHR14167:SF116">
    <property type="entry name" value="CAP, ISOFORM AC"/>
    <property type="match status" value="1"/>
</dbReference>
<feature type="domain" description="SH3" evidence="6">
    <location>
        <begin position="248"/>
        <end position="310"/>
    </location>
</feature>
<reference evidence="7" key="1">
    <citation type="submission" date="2021-07" db="EMBL/GenBank/DDBJ databases">
        <title>Draft genome of Mortierella alpina, strain LL118, isolated from an aspen leaf litter sample.</title>
        <authorList>
            <person name="Yang S."/>
            <person name="Vinatzer B.A."/>
        </authorList>
    </citation>
    <scope>NUCLEOTIDE SEQUENCE</scope>
    <source>
        <strain evidence="7">LL118</strain>
    </source>
</reference>
<dbReference type="InterPro" id="IPR001452">
    <property type="entry name" value="SH3_domain"/>
</dbReference>
<dbReference type="EMBL" id="JAIFTL010000035">
    <property type="protein sequence ID" value="KAG9325674.1"/>
    <property type="molecule type" value="Genomic_DNA"/>
</dbReference>
<accession>A0A9P8D0D5</accession>
<feature type="region of interest" description="Disordered" evidence="3">
    <location>
        <begin position="45"/>
        <end position="174"/>
    </location>
</feature>
<comment type="caution">
    <text evidence="7">The sequence shown here is derived from an EMBL/GenBank/DDBJ whole genome shotgun (WGS) entry which is preliminary data.</text>
</comment>
<feature type="compositionally biased region" description="Pro residues" evidence="3">
    <location>
        <begin position="69"/>
        <end position="82"/>
    </location>
</feature>
<keyword evidence="4" id="KW-0812">Transmembrane</keyword>
<dbReference type="Pfam" id="PF14604">
    <property type="entry name" value="SH3_9"/>
    <property type="match status" value="1"/>
</dbReference>
<evidence type="ECO:0000313" key="8">
    <source>
        <dbReference type="Proteomes" id="UP000717515"/>
    </source>
</evidence>
<keyword evidence="1 2" id="KW-0728">SH3 domain</keyword>
<feature type="compositionally biased region" description="Low complexity" evidence="3">
    <location>
        <begin position="133"/>
        <end position="147"/>
    </location>
</feature>
<dbReference type="AlphaFoldDB" id="A0A9P8D0D5"/>
<dbReference type="InterPro" id="IPR036028">
    <property type="entry name" value="SH3-like_dom_sf"/>
</dbReference>
<evidence type="ECO:0000256" key="4">
    <source>
        <dbReference type="SAM" id="Phobius"/>
    </source>
</evidence>
<name>A0A9P8D0D5_MORAP</name>
<feature type="signal peptide" evidence="5">
    <location>
        <begin position="1"/>
        <end position="31"/>
    </location>
</feature>
<dbReference type="Gene3D" id="2.30.30.40">
    <property type="entry name" value="SH3 Domains"/>
    <property type="match status" value="1"/>
</dbReference>
<proteinExistence type="predicted"/>
<dbReference type="PRINTS" id="PR01217">
    <property type="entry name" value="PRICHEXTENSN"/>
</dbReference>
<feature type="chain" id="PRO_5040396284" description="SH3 domain-containing protein" evidence="5">
    <location>
        <begin position="32"/>
        <end position="395"/>
    </location>
</feature>
<dbReference type="SMART" id="SM00326">
    <property type="entry name" value="SH3"/>
    <property type="match status" value="1"/>
</dbReference>
<keyword evidence="5" id="KW-0732">Signal</keyword>
<keyword evidence="4" id="KW-0472">Membrane</keyword>
<gene>
    <name evidence="7" type="ORF">KVV02_001158</name>
</gene>
<feature type="transmembrane region" description="Helical" evidence="4">
    <location>
        <begin position="182"/>
        <end position="203"/>
    </location>
</feature>
<evidence type="ECO:0000313" key="7">
    <source>
        <dbReference type="EMBL" id="KAG9325674.1"/>
    </source>
</evidence>
<dbReference type="PROSITE" id="PS50002">
    <property type="entry name" value="SH3"/>
    <property type="match status" value="1"/>
</dbReference>
<evidence type="ECO:0000256" key="5">
    <source>
        <dbReference type="SAM" id="SignalP"/>
    </source>
</evidence>
<feature type="compositionally biased region" description="Pro residues" evidence="3">
    <location>
        <begin position="97"/>
        <end position="125"/>
    </location>
</feature>
<protein>
    <recommendedName>
        <fullName evidence="6">SH3 domain-containing protein</fullName>
    </recommendedName>
</protein>
<evidence type="ECO:0000259" key="6">
    <source>
        <dbReference type="PROSITE" id="PS50002"/>
    </source>
</evidence>
<keyword evidence="4" id="KW-1133">Transmembrane helix</keyword>
<evidence type="ECO:0000256" key="3">
    <source>
        <dbReference type="SAM" id="MobiDB-lite"/>
    </source>
</evidence>
<dbReference type="SUPFAM" id="SSF50044">
    <property type="entry name" value="SH3-domain"/>
    <property type="match status" value="1"/>
</dbReference>
<dbReference type="InterPro" id="IPR050384">
    <property type="entry name" value="Endophilin_SH3RF"/>
</dbReference>
<dbReference type="Proteomes" id="UP000717515">
    <property type="component" value="Unassembled WGS sequence"/>
</dbReference>
<organism evidence="7 8">
    <name type="scientific">Mortierella alpina</name>
    <name type="common">Oleaginous fungus</name>
    <name type="synonym">Mortierella renispora</name>
    <dbReference type="NCBI Taxonomy" id="64518"/>
    <lineage>
        <taxon>Eukaryota</taxon>
        <taxon>Fungi</taxon>
        <taxon>Fungi incertae sedis</taxon>
        <taxon>Mucoromycota</taxon>
        <taxon>Mortierellomycotina</taxon>
        <taxon>Mortierellomycetes</taxon>
        <taxon>Mortierellales</taxon>
        <taxon>Mortierellaceae</taxon>
        <taxon>Mortierella</taxon>
    </lineage>
</organism>
<dbReference type="PANTHER" id="PTHR14167">
    <property type="entry name" value="SH3 DOMAIN-CONTAINING"/>
    <property type="match status" value="1"/>
</dbReference>
<evidence type="ECO:0000256" key="1">
    <source>
        <dbReference type="ARBA" id="ARBA00022443"/>
    </source>
</evidence>
<sequence length="395" mass="40970">MKYRRQYRALAIMAVVALAGSIALTSTTTDAAPVVNSVSAPHQQELQPAAAVGPGIQQLRKRQKGLPLEPEPSAPRPKPAPTAEPSADPKPSEKPEPQPSKAPQPPPPAPQPKPTSPNPNPPAPKPSAHEPKTSGSHSSTGTHSDSTAAVVPSGTDTETLPTDTPSSGDGSGGVPTKVSSNVWIGLGTVSGLLVFALGGVAFCRHRRKKNLATALLQQTAQFNHNNPYAKLSEPGMAAKESLPMTPTKPLGTYSVVATYQPALADEIEIGLGDSVTILQEYDDGWCLGVNNTRNGIKGVFPRHCLEGHYDDAHYGGSVNGGGGGGGGGPGYYPPNNGFKAMANKRMSSIPAGGWNSGPPGGYNNGYADYPPNPVYNNNMGPNHGPPGQGYYNNGY</sequence>
<evidence type="ECO:0000256" key="2">
    <source>
        <dbReference type="PROSITE-ProRule" id="PRU00192"/>
    </source>
</evidence>